<keyword evidence="1" id="KW-0812">Transmembrane</keyword>
<protein>
    <submittedName>
        <fullName evidence="2">Uncharacterized protein</fullName>
    </submittedName>
</protein>
<evidence type="ECO:0000256" key="1">
    <source>
        <dbReference type="SAM" id="Phobius"/>
    </source>
</evidence>
<reference evidence="2" key="1">
    <citation type="journal article" date="2023" name="Mol. Phylogenet. Evol.">
        <title>Genome-scale phylogeny and comparative genomics of the fungal order Sordariales.</title>
        <authorList>
            <person name="Hensen N."/>
            <person name="Bonometti L."/>
            <person name="Westerberg I."/>
            <person name="Brannstrom I.O."/>
            <person name="Guillou S."/>
            <person name="Cros-Aarteil S."/>
            <person name="Calhoun S."/>
            <person name="Haridas S."/>
            <person name="Kuo A."/>
            <person name="Mondo S."/>
            <person name="Pangilinan J."/>
            <person name="Riley R."/>
            <person name="LaButti K."/>
            <person name="Andreopoulos B."/>
            <person name="Lipzen A."/>
            <person name="Chen C."/>
            <person name="Yan M."/>
            <person name="Daum C."/>
            <person name="Ng V."/>
            <person name="Clum A."/>
            <person name="Steindorff A."/>
            <person name="Ohm R.A."/>
            <person name="Martin F."/>
            <person name="Silar P."/>
            <person name="Natvig D.O."/>
            <person name="Lalanne C."/>
            <person name="Gautier V."/>
            <person name="Ament-Velasquez S.L."/>
            <person name="Kruys A."/>
            <person name="Hutchinson M.I."/>
            <person name="Powell A.J."/>
            <person name="Barry K."/>
            <person name="Miller A.N."/>
            <person name="Grigoriev I.V."/>
            <person name="Debuchy R."/>
            <person name="Gladieux P."/>
            <person name="Hiltunen Thoren M."/>
            <person name="Johannesson H."/>
        </authorList>
    </citation>
    <scope>NUCLEOTIDE SEQUENCE</scope>
    <source>
        <strain evidence="2">CBS 958.72</strain>
    </source>
</reference>
<accession>A0AAE0JY00</accession>
<dbReference type="EMBL" id="JAULSN010000008">
    <property type="protein sequence ID" value="KAK3365761.1"/>
    <property type="molecule type" value="Genomic_DNA"/>
</dbReference>
<comment type="caution">
    <text evidence="2">The sequence shown here is derived from an EMBL/GenBank/DDBJ whole genome shotgun (WGS) entry which is preliminary data.</text>
</comment>
<evidence type="ECO:0000313" key="2">
    <source>
        <dbReference type="EMBL" id="KAK3365761.1"/>
    </source>
</evidence>
<dbReference type="AlphaFoldDB" id="A0AAE0JY00"/>
<feature type="transmembrane region" description="Helical" evidence="1">
    <location>
        <begin position="65"/>
        <end position="86"/>
    </location>
</feature>
<feature type="transmembrane region" description="Helical" evidence="1">
    <location>
        <begin position="20"/>
        <end position="45"/>
    </location>
</feature>
<keyword evidence="1" id="KW-1133">Transmembrane helix</keyword>
<dbReference type="Proteomes" id="UP001287356">
    <property type="component" value="Unassembled WGS sequence"/>
</dbReference>
<keyword evidence="3" id="KW-1185">Reference proteome</keyword>
<name>A0AAE0JY00_9PEZI</name>
<proteinExistence type="predicted"/>
<reference evidence="2" key="2">
    <citation type="submission" date="2023-06" db="EMBL/GenBank/DDBJ databases">
        <authorList>
            <consortium name="Lawrence Berkeley National Laboratory"/>
            <person name="Haridas S."/>
            <person name="Hensen N."/>
            <person name="Bonometti L."/>
            <person name="Westerberg I."/>
            <person name="Brannstrom I.O."/>
            <person name="Guillou S."/>
            <person name="Cros-Aarteil S."/>
            <person name="Calhoun S."/>
            <person name="Kuo A."/>
            <person name="Mondo S."/>
            <person name="Pangilinan J."/>
            <person name="Riley R."/>
            <person name="Labutti K."/>
            <person name="Andreopoulos B."/>
            <person name="Lipzen A."/>
            <person name="Chen C."/>
            <person name="Yanf M."/>
            <person name="Daum C."/>
            <person name="Ng V."/>
            <person name="Clum A."/>
            <person name="Steindorff A."/>
            <person name="Ohm R."/>
            <person name="Martin F."/>
            <person name="Silar P."/>
            <person name="Natvig D."/>
            <person name="Lalanne C."/>
            <person name="Gautier V."/>
            <person name="Ament-Velasquez S.L."/>
            <person name="Kruys A."/>
            <person name="Hutchinson M.I."/>
            <person name="Powell A.J."/>
            <person name="Barry K."/>
            <person name="Miller A.N."/>
            <person name="Grigoriev I.V."/>
            <person name="Debuchy R."/>
            <person name="Gladieux P."/>
            <person name="Thoren M.H."/>
            <person name="Johannesson H."/>
        </authorList>
    </citation>
    <scope>NUCLEOTIDE SEQUENCE</scope>
    <source>
        <strain evidence="2">CBS 958.72</strain>
    </source>
</reference>
<evidence type="ECO:0000313" key="3">
    <source>
        <dbReference type="Proteomes" id="UP001287356"/>
    </source>
</evidence>
<sequence length="159" mass="17893">MSHDKNHILLRRMERGVLVLIDTFYLFPLNSFPPNLLLFSLPSIASLLRGGTPLEGLGWMWDSRYSVFLLLHCCFIVIYCSFIHVLSSASSYYLYLPGGLVAWDDGNVQACERRDGKKRTVDRVGDDAMYNLLPYPACYVAREAGLSCSSLVRFGSVSL</sequence>
<gene>
    <name evidence="2" type="ORF">B0T24DRAFT_399615</name>
</gene>
<keyword evidence="1" id="KW-0472">Membrane</keyword>
<organism evidence="2 3">
    <name type="scientific">Lasiosphaeria ovina</name>
    <dbReference type="NCBI Taxonomy" id="92902"/>
    <lineage>
        <taxon>Eukaryota</taxon>
        <taxon>Fungi</taxon>
        <taxon>Dikarya</taxon>
        <taxon>Ascomycota</taxon>
        <taxon>Pezizomycotina</taxon>
        <taxon>Sordariomycetes</taxon>
        <taxon>Sordariomycetidae</taxon>
        <taxon>Sordariales</taxon>
        <taxon>Lasiosphaeriaceae</taxon>
        <taxon>Lasiosphaeria</taxon>
    </lineage>
</organism>